<dbReference type="AlphaFoldDB" id="A0A7J6ABH0"/>
<name>A0A7J6ABH0_AMEME</name>
<dbReference type="Proteomes" id="UP000593565">
    <property type="component" value="Unassembled WGS sequence"/>
</dbReference>
<proteinExistence type="predicted"/>
<evidence type="ECO:0000313" key="2">
    <source>
        <dbReference type="EMBL" id="KAF4079419.1"/>
    </source>
</evidence>
<evidence type="ECO:0000313" key="3">
    <source>
        <dbReference type="Proteomes" id="UP000593565"/>
    </source>
</evidence>
<evidence type="ECO:0000256" key="1">
    <source>
        <dbReference type="SAM" id="MobiDB-lite"/>
    </source>
</evidence>
<sequence>MLDVANELFDDFSDKDKKIKRIKDMPPSVRTVHDRTIMMANQIEATQVKDLNAAPFLGSCSQDFPSRGLRHTGANTPRALGEPAAEGCTPCEGLSTTGVPDSNPEPLRPSPPDQTQRRDRRRLHRAERPCSFIQSQREMKFH</sequence>
<organism evidence="2 3">
    <name type="scientific">Ameiurus melas</name>
    <name type="common">Black bullhead</name>
    <name type="synonym">Silurus melas</name>
    <dbReference type="NCBI Taxonomy" id="219545"/>
    <lineage>
        <taxon>Eukaryota</taxon>
        <taxon>Metazoa</taxon>
        <taxon>Chordata</taxon>
        <taxon>Craniata</taxon>
        <taxon>Vertebrata</taxon>
        <taxon>Euteleostomi</taxon>
        <taxon>Actinopterygii</taxon>
        <taxon>Neopterygii</taxon>
        <taxon>Teleostei</taxon>
        <taxon>Ostariophysi</taxon>
        <taxon>Siluriformes</taxon>
        <taxon>Ictaluridae</taxon>
        <taxon>Ameiurus</taxon>
    </lineage>
</organism>
<keyword evidence="3" id="KW-1185">Reference proteome</keyword>
<reference evidence="2 3" key="1">
    <citation type="submission" date="2020-02" db="EMBL/GenBank/DDBJ databases">
        <title>A chromosome-scale genome assembly of the black bullhead catfish (Ameiurus melas).</title>
        <authorList>
            <person name="Wen M."/>
            <person name="Zham M."/>
            <person name="Cabau C."/>
            <person name="Klopp C."/>
            <person name="Donnadieu C."/>
            <person name="Roques C."/>
            <person name="Bouchez O."/>
            <person name="Lampietro C."/>
            <person name="Jouanno E."/>
            <person name="Herpin A."/>
            <person name="Louis A."/>
            <person name="Berthelot C."/>
            <person name="Parey E."/>
            <person name="Roest-Crollius H."/>
            <person name="Braasch I."/>
            <person name="Postlethwait J."/>
            <person name="Robinson-Rechavi M."/>
            <person name="Echchiki A."/>
            <person name="Begum T."/>
            <person name="Montfort J."/>
            <person name="Schartl M."/>
            <person name="Bobe J."/>
            <person name="Guiguen Y."/>
        </authorList>
    </citation>
    <scope>NUCLEOTIDE SEQUENCE [LARGE SCALE GENOMIC DNA]</scope>
    <source>
        <strain evidence="2">M_S1</strain>
        <tissue evidence="2">Blood</tissue>
    </source>
</reference>
<protein>
    <submittedName>
        <fullName evidence="2">Uncharacterized protein</fullName>
    </submittedName>
</protein>
<feature type="region of interest" description="Disordered" evidence="1">
    <location>
        <begin position="69"/>
        <end position="142"/>
    </location>
</feature>
<comment type="caution">
    <text evidence="2">The sequence shown here is derived from an EMBL/GenBank/DDBJ whole genome shotgun (WGS) entry which is preliminary data.</text>
</comment>
<accession>A0A7J6ABH0</accession>
<gene>
    <name evidence="2" type="ORF">AMELA_G00177820</name>
</gene>
<dbReference type="EMBL" id="JAAGNN010000015">
    <property type="protein sequence ID" value="KAF4079419.1"/>
    <property type="molecule type" value="Genomic_DNA"/>
</dbReference>